<feature type="compositionally biased region" description="Pro residues" evidence="1">
    <location>
        <begin position="34"/>
        <end position="54"/>
    </location>
</feature>
<feature type="compositionally biased region" description="Low complexity" evidence="1">
    <location>
        <begin position="270"/>
        <end position="289"/>
    </location>
</feature>
<reference evidence="2 3" key="1">
    <citation type="journal article" date="2020" name="ISME J.">
        <title>Uncovering the hidden diversity of litter-decomposition mechanisms in mushroom-forming fungi.</title>
        <authorList>
            <person name="Floudas D."/>
            <person name="Bentzer J."/>
            <person name="Ahren D."/>
            <person name="Johansson T."/>
            <person name="Persson P."/>
            <person name="Tunlid A."/>
        </authorList>
    </citation>
    <scope>NUCLEOTIDE SEQUENCE [LARGE SCALE GENOMIC DNA]</scope>
    <source>
        <strain evidence="2 3">CBS 661.87</strain>
    </source>
</reference>
<feature type="region of interest" description="Disordered" evidence="1">
    <location>
        <begin position="217"/>
        <end position="344"/>
    </location>
</feature>
<dbReference type="AlphaFoldDB" id="A0A8H5LRQ1"/>
<accession>A0A8H5LRQ1</accession>
<sequence length="344" mass="36922">MRPIRPVAHTPRPLRPSPPLSPGPSRHSQRWSPRPSPRPSPPPPRSSPGPPPLPIVASPSLPRAAPLRHVSGTLPPFSVAVEPTRQIPAIDTPFSPTTRMSSPLSPEYSPVPGKSNLPAGPISAAPPLVNVSDASKDRLIEMYASMAARIVRQNDASAALEEQAQSRQKDLEKAQHQIDHWKDIALQERNLRHAVLAREGTILDLVTKSSALVRQTLGKASQTKLHRSSIRRPTTETSSTPSSGVSAREKVQENEIRHRRRDMDEEVMDAGQAGAGQQVRGRQVRGRQAVETETPAGGPVTPIQADGDIDMDAGQAGAGQAHHPLSSPRPQAVAVGAVETETPQ</sequence>
<evidence type="ECO:0000313" key="3">
    <source>
        <dbReference type="Proteomes" id="UP000565441"/>
    </source>
</evidence>
<dbReference type="EMBL" id="JAACJP010000071">
    <property type="protein sequence ID" value="KAF5366954.1"/>
    <property type="molecule type" value="Genomic_DNA"/>
</dbReference>
<name>A0A8H5LRQ1_9AGAR</name>
<keyword evidence="3" id="KW-1185">Reference proteome</keyword>
<feature type="compositionally biased region" description="Basic and acidic residues" evidence="1">
    <location>
        <begin position="247"/>
        <end position="256"/>
    </location>
</feature>
<feature type="compositionally biased region" description="Low complexity" evidence="1">
    <location>
        <begin position="23"/>
        <end position="33"/>
    </location>
</feature>
<feature type="compositionally biased region" description="Low complexity" evidence="1">
    <location>
        <begin position="231"/>
        <end position="246"/>
    </location>
</feature>
<evidence type="ECO:0000256" key="1">
    <source>
        <dbReference type="SAM" id="MobiDB-lite"/>
    </source>
</evidence>
<feature type="region of interest" description="Disordered" evidence="1">
    <location>
        <begin position="88"/>
        <end position="111"/>
    </location>
</feature>
<feature type="compositionally biased region" description="Polar residues" evidence="1">
    <location>
        <begin position="94"/>
        <end position="104"/>
    </location>
</feature>
<feature type="non-terminal residue" evidence="2">
    <location>
        <position position="344"/>
    </location>
</feature>
<evidence type="ECO:0000313" key="2">
    <source>
        <dbReference type="EMBL" id="KAF5366954.1"/>
    </source>
</evidence>
<feature type="compositionally biased region" description="Pro residues" evidence="1">
    <location>
        <begin position="13"/>
        <end position="22"/>
    </location>
</feature>
<protein>
    <submittedName>
        <fullName evidence="2">Uncharacterized protein</fullName>
    </submittedName>
</protein>
<feature type="compositionally biased region" description="Low complexity" evidence="1">
    <location>
        <begin position="312"/>
        <end position="321"/>
    </location>
</feature>
<organism evidence="2 3">
    <name type="scientific">Tricholomella constricta</name>
    <dbReference type="NCBI Taxonomy" id="117010"/>
    <lineage>
        <taxon>Eukaryota</taxon>
        <taxon>Fungi</taxon>
        <taxon>Dikarya</taxon>
        <taxon>Basidiomycota</taxon>
        <taxon>Agaricomycotina</taxon>
        <taxon>Agaricomycetes</taxon>
        <taxon>Agaricomycetidae</taxon>
        <taxon>Agaricales</taxon>
        <taxon>Tricholomatineae</taxon>
        <taxon>Lyophyllaceae</taxon>
        <taxon>Tricholomella</taxon>
    </lineage>
</organism>
<proteinExistence type="predicted"/>
<feature type="region of interest" description="Disordered" evidence="1">
    <location>
        <begin position="1"/>
        <end position="74"/>
    </location>
</feature>
<gene>
    <name evidence="2" type="ORF">D9615_010619</name>
</gene>
<dbReference type="Proteomes" id="UP000565441">
    <property type="component" value="Unassembled WGS sequence"/>
</dbReference>
<comment type="caution">
    <text evidence="2">The sequence shown here is derived from an EMBL/GenBank/DDBJ whole genome shotgun (WGS) entry which is preliminary data.</text>
</comment>